<gene>
    <name evidence="1" type="ORF">CMUS01_04396</name>
</gene>
<reference evidence="1" key="1">
    <citation type="journal article" date="2020" name="Phytopathology">
        <title>Genome Sequence Resources of Colletotrichum truncatum, C. plurivorum, C. musicola, and C. sojae: Four Species Pathogenic to Soybean (Glycine max).</title>
        <authorList>
            <person name="Rogerio F."/>
            <person name="Boufleur T.R."/>
            <person name="Ciampi-Guillardi M."/>
            <person name="Sukno S.A."/>
            <person name="Thon M.R."/>
            <person name="Massola Junior N.S."/>
            <person name="Baroncelli R."/>
        </authorList>
    </citation>
    <scope>NUCLEOTIDE SEQUENCE</scope>
    <source>
        <strain evidence="1">LFN0074</strain>
    </source>
</reference>
<name>A0A8H6KWJ3_9PEZI</name>
<dbReference type="EMBL" id="WIGM01000119">
    <property type="protein sequence ID" value="KAF6838987.1"/>
    <property type="molecule type" value="Genomic_DNA"/>
</dbReference>
<organism evidence="1 2">
    <name type="scientific">Colletotrichum musicola</name>
    <dbReference type="NCBI Taxonomy" id="2175873"/>
    <lineage>
        <taxon>Eukaryota</taxon>
        <taxon>Fungi</taxon>
        <taxon>Dikarya</taxon>
        <taxon>Ascomycota</taxon>
        <taxon>Pezizomycotina</taxon>
        <taxon>Sordariomycetes</taxon>
        <taxon>Hypocreomycetidae</taxon>
        <taxon>Glomerellales</taxon>
        <taxon>Glomerellaceae</taxon>
        <taxon>Colletotrichum</taxon>
        <taxon>Colletotrichum orchidearum species complex</taxon>
    </lineage>
</organism>
<dbReference type="AlphaFoldDB" id="A0A8H6KWJ3"/>
<sequence length="69" mass="7881">MPVLPTAVIDAKPHGVVVQQCFEVQQRYSQSRELTTVNIGRSRTTAQTFLECVASPQERQPRDKPYFFV</sequence>
<proteinExistence type="predicted"/>
<dbReference type="Proteomes" id="UP000639643">
    <property type="component" value="Unassembled WGS sequence"/>
</dbReference>
<evidence type="ECO:0000313" key="2">
    <source>
        <dbReference type="Proteomes" id="UP000639643"/>
    </source>
</evidence>
<comment type="caution">
    <text evidence="1">The sequence shown here is derived from an EMBL/GenBank/DDBJ whole genome shotgun (WGS) entry which is preliminary data.</text>
</comment>
<accession>A0A8H6KWJ3</accession>
<keyword evidence="2" id="KW-1185">Reference proteome</keyword>
<evidence type="ECO:0000313" key="1">
    <source>
        <dbReference type="EMBL" id="KAF6838987.1"/>
    </source>
</evidence>
<protein>
    <submittedName>
        <fullName evidence="1">Uncharacterized protein</fullName>
    </submittedName>
</protein>